<proteinExistence type="predicted"/>
<dbReference type="OrthoDB" id="2500970at2759"/>
<evidence type="ECO:0000313" key="5">
    <source>
        <dbReference type="Proteomes" id="UP000325313"/>
    </source>
</evidence>
<protein>
    <submittedName>
        <fullName evidence="3">Uncharacterized protein</fullName>
    </submittedName>
</protein>
<accession>A0A5B0PGJ6</accession>
<evidence type="ECO:0000256" key="1">
    <source>
        <dbReference type="SAM" id="MobiDB-lite"/>
    </source>
</evidence>
<name>A0A5B0PGJ6_PUCGR</name>
<dbReference type="Proteomes" id="UP000324748">
    <property type="component" value="Unassembled WGS sequence"/>
</dbReference>
<comment type="caution">
    <text evidence="3">The sequence shown here is derived from an EMBL/GenBank/DDBJ whole genome shotgun (WGS) entry which is preliminary data.</text>
</comment>
<organism evidence="3 4">
    <name type="scientific">Puccinia graminis f. sp. tritici</name>
    <dbReference type="NCBI Taxonomy" id="56615"/>
    <lineage>
        <taxon>Eukaryota</taxon>
        <taxon>Fungi</taxon>
        <taxon>Dikarya</taxon>
        <taxon>Basidiomycota</taxon>
        <taxon>Pucciniomycotina</taxon>
        <taxon>Pucciniomycetes</taxon>
        <taxon>Pucciniales</taxon>
        <taxon>Pucciniaceae</taxon>
        <taxon>Puccinia</taxon>
    </lineage>
</organism>
<reference evidence="4 5" key="1">
    <citation type="submission" date="2019-05" db="EMBL/GenBank/DDBJ databases">
        <title>Emergence of the Ug99 lineage of the wheat stem rust pathogen through somatic hybridization.</title>
        <authorList>
            <person name="Li F."/>
            <person name="Upadhyaya N.M."/>
            <person name="Sperschneider J."/>
            <person name="Matny O."/>
            <person name="Nguyen-Phuc H."/>
            <person name="Mago R."/>
            <person name="Raley C."/>
            <person name="Miller M.E."/>
            <person name="Silverstein K.A.T."/>
            <person name="Henningsen E."/>
            <person name="Hirsch C.D."/>
            <person name="Visser B."/>
            <person name="Pretorius Z.A."/>
            <person name="Steffenson B.J."/>
            <person name="Schwessinger B."/>
            <person name="Dodds P.N."/>
            <person name="Figueroa M."/>
        </authorList>
    </citation>
    <scope>NUCLEOTIDE SEQUENCE [LARGE SCALE GENOMIC DNA]</scope>
    <source>
        <strain evidence="3">21-0</strain>
        <strain evidence="2 5">Ug99</strain>
    </source>
</reference>
<dbReference type="Proteomes" id="UP000325313">
    <property type="component" value="Unassembled WGS sequence"/>
</dbReference>
<dbReference type="EMBL" id="VSWC01000054">
    <property type="protein sequence ID" value="KAA1099830.1"/>
    <property type="molecule type" value="Genomic_DNA"/>
</dbReference>
<evidence type="ECO:0000313" key="3">
    <source>
        <dbReference type="EMBL" id="KAA1099830.1"/>
    </source>
</evidence>
<sequence>MNKSDQSSPSSPQKSPGEPSPVDKYFQQLTSIDLEYFKEFVPAYSDFDQTIVQAIVTDVFKLERSGFQCIKQTKKSPRASLPLQSDWLKLIEDKDRHVGQERVVVQVMDHEKDATIRPKKQFVHRFT</sequence>
<dbReference type="EMBL" id="VDEP01000372">
    <property type="protein sequence ID" value="KAA1095496.1"/>
    <property type="molecule type" value="Genomic_DNA"/>
</dbReference>
<feature type="region of interest" description="Disordered" evidence="1">
    <location>
        <begin position="1"/>
        <end position="23"/>
    </location>
</feature>
<feature type="compositionally biased region" description="Low complexity" evidence="1">
    <location>
        <begin position="1"/>
        <end position="17"/>
    </location>
</feature>
<evidence type="ECO:0000313" key="4">
    <source>
        <dbReference type="Proteomes" id="UP000324748"/>
    </source>
</evidence>
<dbReference type="AlphaFoldDB" id="A0A5B0PGJ6"/>
<evidence type="ECO:0000313" key="2">
    <source>
        <dbReference type="EMBL" id="KAA1095496.1"/>
    </source>
</evidence>
<gene>
    <name evidence="3" type="ORF">PGT21_022172</name>
    <name evidence="2" type="ORF">PGTUg99_033759</name>
</gene>
<keyword evidence="4" id="KW-1185">Reference proteome</keyword>